<dbReference type="EMBL" id="MU273603">
    <property type="protein sequence ID" value="KAI0030851.1"/>
    <property type="molecule type" value="Genomic_DNA"/>
</dbReference>
<keyword evidence="2" id="KW-1185">Reference proteome</keyword>
<reference evidence="1" key="1">
    <citation type="submission" date="2021-02" db="EMBL/GenBank/DDBJ databases">
        <authorList>
            <consortium name="DOE Joint Genome Institute"/>
            <person name="Ahrendt S."/>
            <person name="Looney B.P."/>
            <person name="Miyauchi S."/>
            <person name="Morin E."/>
            <person name="Drula E."/>
            <person name="Courty P.E."/>
            <person name="Chicoki N."/>
            <person name="Fauchery L."/>
            <person name="Kohler A."/>
            <person name="Kuo A."/>
            <person name="Labutti K."/>
            <person name="Pangilinan J."/>
            <person name="Lipzen A."/>
            <person name="Riley R."/>
            <person name="Andreopoulos W."/>
            <person name="He G."/>
            <person name="Johnson J."/>
            <person name="Barry K.W."/>
            <person name="Grigoriev I.V."/>
            <person name="Nagy L."/>
            <person name="Hibbett D."/>
            <person name="Henrissat B."/>
            <person name="Matheny P.B."/>
            <person name="Labbe J."/>
            <person name="Martin F."/>
        </authorList>
    </citation>
    <scope>NUCLEOTIDE SEQUENCE</scope>
    <source>
        <strain evidence="1">EC-137</strain>
    </source>
</reference>
<evidence type="ECO:0000313" key="2">
    <source>
        <dbReference type="Proteomes" id="UP000814128"/>
    </source>
</evidence>
<name>A0ACB8QG88_9AGAM</name>
<evidence type="ECO:0000313" key="1">
    <source>
        <dbReference type="EMBL" id="KAI0030851.1"/>
    </source>
</evidence>
<protein>
    <submittedName>
        <fullName evidence="1">Uncharacterized protein</fullName>
    </submittedName>
</protein>
<accession>A0ACB8QG88</accession>
<proteinExistence type="predicted"/>
<dbReference type="Proteomes" id="UP000814128">
    <property type="component" value="Unassembled WGS sequence"/>
</dbReference>
<organism evidence="1 2">
    <name type="scientific">Vararia minispora EC-137</name>
    <dbReference type="NCBI Taxonomy" id="1314806"/>
    <lineage>
        <taxon>Eukaryota</taxon>
        <taxon>Fungi</taxon>
        <taxon>Dikarya</taxon>
        <taxon>Basidiomycota</taxon>
        <taxon>Agaricomycotina</taxon>
        <taxon>Agaricomycetes</taxon>
        <taxon>Russulales</taxon>
        <taxon>Lachnocladiaceae</taxon>
        <taxon>Vararia</taxon>
    </lineage>
</organism>
<gene>
    <name evidence="1" type="ORF">K488DRAFT_87392</name>
</gene>
<reference evidence="1" key="2">
    <citation type="journal article" date="2022" name="New Phytol.">
        <title>Evolutionary transition to the ectomycorrhizal habit in the genomes of a hyperdiverse lineage of mushroom-forming fungi.</title>
        <authorList>
            <person name="Looney B."/>
            <person name="Miyauchi S."/>
            <person name="Morin E."/>
            <person name="Drula E."/>
            <person name="Courty P.E."/>
            <person name="Kohler A."/>
            <person name="Kuo A."/>
            <person name="LaButti K."/>
            <person name="Pangilinan J."/>
            <person name="Lipzen A."/>
            <person name="Riley R."/>
            <person name="Andreopoulos W."/>
            <person name="He G."/>
            <person name="Johnson J."/>
            <person name="Nolan M."/>
            <person name="Tritt A."/>
            <person name="Barry K.W."/>
            <person name="Grigoriev I.V."/>
            <person name="Nagy L.G."/>
            <person name="Hibbett D."/>
            <person name="Henrissat B."/>
            <person name="Matheny P.B."/>
            <person name="Labbe J."/>
            <person name="Martin F.M."/>
        </authorList>
    </citation>
    <scope>NUCLEOTIDE SEQUENCE</scope>
    <source>
        <strain evidence="1">EC-137</strain>
    </source>
</reference>
<sequence>MASSEQLALVAVTKVLLGPILAGLYLNLMLYGVSVTQFYLYYSSYAKRDKKWMTYFIALLFVADTANSVFNMVYVYGALINNFGDQTSVTRSNWVFAMDPMMTALIGGMVQGFFAWRVRVLTGSILACIVTAVLAVVECLGGLGTGAAVLYVPEFQKFQSFKPITVIWLVGSAAADILITVVLVWYLRRQKSGYSWTDDVVDRIIRLTVQTGMVTAIVACIDCVLYLASPDAYHLTFNFMLAKLYTNSLLSSLNARRGWAFTSGSQPSGSRDQRRAAETISLGHLQSKNARPQVFVSVESHQITDNEGSYETKVAVEDGVPYPTEFAPPPPGQYRPDRKDSSGQAM</sequence>
<comment type="caution">
    <text evidence="1">The sequence shown here is derived from an EMBL/GenBank/DDBJ whole genome shotgun (WGS) entry which is preliminary data.</text>
</comment>